<gene>
    <name evidence="1" type="ORF">NX02_09095</name>
</gene>
<dbReference type="HOGENOM" id="CLU_1539079_0_0_5"/>
<dbReference type="KEGG" id="ssan:NX02_09095"/>
<dbReference type="AlphaFoldDB" id="W0AD06"/>
<dbReference type="eggNOG" id="ENOG502ZRRU">
    <property type="taxonomic scope" value="Bacteria"/>
</dbReference>
<dbReference type="EMBL" id="CP006644">
    <property type="protein sequence ID" value="AHE53540.1"/>
    <property type="molecule type" value="Genomic_DNA"/>
</dbReference>
<organism evidence="1 2">
    <name type="scientific">Sphingomonas sanxanigenens DSM 19645 = NX02</name>
    <dbReference type="NCBI Taxonomy" id="1123269"/>
    <lineage>
        <taxon>Bacteria</taxon>
        <taxon>Pseudomonadati</taxon>
        <taxon>Pseudomonadota</taxon>
        <taxon>Alphaproteobacteria</taxon>
        <taxon>Sphingomonadales</taxon>
        <taxon>Sphingomonadaceae</taxon>
        <taxon>Sphingomonas</taxon>
    </lineage>
</organism>
<evidence type="ECO:0000313" key="1">
    <source>
        <dbReference type="EMBL" id="AHE53540.1"/>
    </source>
</evidence>
<proteinExistence type="predicted"/>
<keyword evidence="2" id="KW-1185">Reference proteome</keyword>
<name>W0AD06_9SPHN</name>
<dbReference type="Proteomes" id="UP000018851">
    <property type="component" value="Chromosome"/>
</dbReference>
<evidence type="ECO:0000313" key="2">
    <source>
        <dbReference type="Proteomes" id="UP000018851"/>
    </source>
</evidence>
<evidence type="ECO:0008006" key="3">
    <source>
        <dbReference type="Google" id="ProtNLM"/>
    </source>
</evidence>
<protein>
    <recommendedName>
        <fullName evidence="3">Hemerythrin-like domain-containing protein</fullName>
    </recommendedName>
</protein>
<sequence length="163" mass="18260">MGWYMIDEIDLIALLIDHAELACLCDMLESVADALPTLPEEDDAAWVCRELENRLPTHEARERRFLETVFAPRTMPNGEAVLDRIRCRSVSQVVQAQDLVAALLPGASPLPATTLGYMLRCFFEACRADMAFEELAILGLAEQRLTSAARTLLRDSLDRHCRA</sequence>
<reference evidence="1 2" key="1">
    <citation type="submission" date="2013-07" db="EMBL/GenBank/DDBJ databases">
        <title>Completed genome of Sphingomonas sanxanigenens NX02.</title>
        <authorList>
            <person name="Ma T."/>
            <person name="Huang H."/>
            <person name="Wu M."/>
            <person name="Li X."/>
            <person name="Li G."/>
        </authorList>
    </citation>
    <scope>NUCLEOTIDE SEQUENCE [LARGE SCALE GENOMIC DNA]</scope>
    <source>
        <strain evidence="1 2">NX02</strain>
    </source>
</reference>
<accession>W0AD06</accession>